<evidence type="ECO:0000256" key="1">
    <source>
        <dbReference type="ARBA" id="ARBA00003845"/>
    </source>
</evidence>
<evidence type="ECO:0000256" key="3">
    <source>
        <dbReference type="ARBA" id="ARBA00022729"/>
    </source>
</evidence>
<evidence type="ECO:0000256" key="4">
    <source>
        <dbReference type="PIRSR" id="PIRSR631098-51"/>
    </source>
</evidence>
<comment type="similarity">
    <text evidence="2">Belongs to the arthropod CHH/MIH/GIH/VIH hormone family.</text>
</comment>
<dbReference type="SUPFAM" id="SSF81778">
    <property type="entry name" value="Crustacean CHH/MIH/GIH neurohormone"/>
    <property type="match status" value="1"/>
</dbReference>
<feature type="disulfide bond" evidence="4">
    <location>
        <begin position="63"/>
        <end position="99"/>
    </location>
</feature>
<accession>A0A8X6M0M7</accession>
<dbReference type="GO" id="GO:0007623">
    <property type="term" value="P:circadian rhythm"/>
    <property type="evidence" value="ECO:0007669"/>
    <property type="project" value="TreeGrafter"/>
</dbReference>
<dbReference type="OrthoDB" id="6427217at2759"/>
<evidence type="ECO:0000256" key="2">
    <source>
        <dbReference type="ARBA" id="ARBA00005447"/>
    </source>
</evidence>
<reference evidence="5" key="1">
    <citation type="submission" date="2020-07" db="EMBL/GenBank/DDBJ databases">
        <title>Multicomponent nature underlies the extraordinary mechanical properties of spider dragline silk.</title>
        <authorList>
            <person name="Kono N."/>
            <person name="Nakamura H."/>
            <person name="Mori M."/>
            <person name="Yoshida Y."/>
            <person name="Ohtoshi R."/>
            <person name="Malay A.D."/>
            <person name="Moran D.A.P."/>
            <person name="Tomita M."/>
            <person name="Numata K."/>
            <person name="Arakawa K."/>
        </authorList>
    </citation>
    <scope>NUCLEOTIDE SEQUENCE</scope>
</reference>
<proteinExistence type="inferred from homology"/>
<name>A0A8X6M0M7_TRICU</name>
<dbReference type="Pfam" id="PF01147">
    <property type="entry name" value="Crust_neurohorm"/>
    <property type="match status" value="1"/>
</dbReference>
<dbReference type="GO" id="GO:0005184">
    <property type="term" value="F:neuropeptide hormone activity"/>
    <property type="evidence" value="ECO:0007669"/>
    <property type="project" value="InterPro"/>
</dbReference>
<dbReference type="Gene3D" id="1.10.2010.10">
    <property type="entry name" value="Crustacean CHH/MIH/GIH neurohormone"/>
    <property type="match status" value="1"/>
</dbReference>
<dbReference type="EMBL" id="BMAO01009258">
    <property type="protein sequence ID" value="GFR29756.1"/>
    <property type="molecule type" value="Genomic_DNA"/>
</dbReference>
<keyword evidence="6" id="KW-1185">Reference proteome</keyword>
<feature type="disulfide bond" evidence="4">
    <location>
        <begin position="79"/>
        <end position="95"/>
    </location>
</feature>
<gene>
    <name evidence="5" type="ORF">TNCT_576951</name>
</gene>
<keyword evidence="3" id="KW-0732">Signal</keyword>
<dbReference type="PRINTS" id="PR00550">
    <property type="entry name" value="HYPRGLYCEMIC"/>
</dbReference>
<dbReference type="GO" id="GO:0005576">
    <property type="term" value="C:extracellular region"/>
    <property type="evidence" value="ECO:0007669"/>
    <property type="project" value="InterPro"/>
</dbReference>
<dbReference type="InterPro" id="IPR031098">
    <property type="entry name" value="Crust_neurohorm"/>
</dbReference>
<protein>
    <submittedName>
        <fullName evidence="5">U31-Nephitoxin-Nsp1c_1</fullName>
    </submittedName>
</protein>
<dbReference type="PANTHER" id="PTHR35981">
    <property type="entry name" value="ION TRANSPORT PEPTIDE, ISOFORM C"/>
    <property type="match status" value="1"/>
</dbReference>
<organism evidence="5 6">
    <name type="scientific">Trichonephila clavata</name>
    <name type="common">Joro spider</name>
    <name type="synonym">Nephila clavata</name>
    <dbReference type="NCBI Taxonomy" id="2740835"/>
    <lineage>
        <taxon>Eukaryota</taxon>
        <taxon>Metazoa</taxon>
        <taxon>Ecdysozoa</taxon>
        <taxon>Arthropoda</taxon>
        <taxon>Chelicerata</taxon>
        <taxon>Arachnida</taxon>
        <taxon>Araneae</taxon>
        <taxon>Araneomorphae</taxon>
        <taxon>Entelegynae</taxon>
        <taxon>Araneoidea</taxon>
        <taxon>Nephilidae</taxon>
        <taxon>Trichonephila</taxon>
    </lineage>
</organism>
<dbReference type="InterPro" id="IPR001166">
    <property type="entry name" value="Hyperglycemic"/>
</dbReference>
<sequence length="131" mass="14836">MGDRPRAFRILKHPSIWKLIHLCVTSNQGNSNKMKYFTLLAFVVLIAVVSAEDARKAFDLLGCKGIYDETKLRQVARVCDECYNLYREDTMRTLCADKCFSTTYFTGCVESIGQTESAGIYEKMVAELSGR</sequence>
<evidence type="ECO:0000313" key="6">
    <source>
        <dbReference type="Proteomes" id="UP000887116"/>
    </source>
</evidence>
<evidence type="ECO:0000313" key="5">
    <source>
        <dbReference type="EMBL" id="GFR29756.1"/>
    </source>
</evidence>
<comment type="function">
    <text evidence="1">May increase the toxicity of alpha-latrotoxin and/or other venom components. Is non-toxic to mice and to the cockroach Periplaneta americana.</text>
</comment>
<comment type="caution">
    <text evidence="5">The sequence shown here is derived from an EMBL/GenBank/DDBJ whole genome shotgun (WGS) entry which is preliminary data.</text>
</comment>
<dbReference type="PANTHER" id="PTHR35981:SF2">
    <property type="entry name" value="ION TRANSPORT PEPTIDE, ISOFORM C"/>
    <property type="match status" value="1"/>
</dbReference>
<dbReference type="Proteomes" id="UP000887116">
    <property type="component" value="Unassembled WGS sequence"/>
</dbReference>
<dbReference type="InterPro" id="IPR035957">
    <property type="entry name" value="Crust_neurohorm_sf"/>
</dbReference>
<feature type="disulfide bond" evidence="4">
    <location>
        <begin position="82"/>
        <end position="108"/>
    </location>
</feature>
<keyword evidence="4" id="KW-1015">Disulfide bond</keyword>
<dbReference type="AlphaFoldDB" id="A0A8X6M0M7"/>